<comment type="caution">
    <text evidence="1">The sequence shown here is derived from an EMBL/GenBank/DDBJ whole genome shotgun (WGS) entry which is preliminary data.</text>
</comment>
<accession>A0ABV6RL53</accession>
<proteinExistence type="predicted"/>
<evidence type="ECO:0008006" key="3">
    <source>
        <dbReference type="Google" id="ProtNLM"/>
    </source>
</evidence>
<name>A0ABV6RL53_9GAMM</name>
<dbReference type="Proteomes" id="UP001589896">
    <property type="component" value="Unassembled WGS sequence"/>
</dbReference>
<reference evidence="1 2" key="1">
    <citation type="submission" date="2024-09" db="EMBL/GenBank/DDBJ databases">
        <authorList>
            <person name="Sun Q."/>
            <person name="Mori K."/>
        </authorList>
    </citation>
    <scope>NUCLEOTIDE SEQUENCE [LARGE SCALE GENOMIC DNA]</scope>
    <source>
        <strain evidence="1 2">KCTC 23076</strain>
    </source>
</reference>
<sequence length="72" mass="8090">MGRHDYTTPSAPTAAWLEQADAPYKKGIWFEHAAHMIPWEEPGRTLLNLVTHVRPLATPADEPVQARSETAR</sequence>
<organism evidence="1 2">
    <name type="scientific">Lysobacter korlensis</name>
    <dbReference type="NCBI Taxonomy" id="553636"/>
    <lineage>
        <taxon>Bacteria</taxon>
        <taxon>Pseudomonadati</taxon>
        <taxon>Pseudomonadota</taxon>
        <taxon>Gammaproteobacteria</taxon>
        <taxon>Lysobacterales</taxon>
        <taxon>Lysobacteraceae</taxon>
        <taxon>Lysobacter</taxon>
    </lineage>
</organism>
<evidence type="ECO:0000313" key="1">
    <source>
        <dbReference type="EMBL" id="MFC0676703.1"/>
    </source>
</evidence>
<gene>
    <name evidence="1" type="ORF">ACFFGH_02390</name>
</gene>
<evidence type="ECO:0000313" key="2">
    <source>
        <dbReference type="Proteomes" id="UP001589896"/>
    </source>
</evidence>
<dbReference type="EMBL" id="JBHLTG010000001">
    <property type="protein sequence ID" value="MFC0676703.1"/>
    <property type="molecule type" value="Genomic_DNA"/>
</dbReference>
<keyword evidence="2" id="KW-1185">Reference proteome</keyword>
<dbReference type="RefSeq" id="WP_386664480.1">
    <property type="nucleotide sequence ID" value="NZ_JBHLTG010000001.1"/>
</dbReference>
<protein>
    <recommendedName>
        <fullName evidence="3">Alpha/beta hydrolase</fullName>
    </recommendedName>
</protein>